<accession>A0AAU8VI95</accession>
<dbReference type="InterPro" id="IPR021739">
    <property type="entry name" value="SaV-like"/>
</dbReference>
<dbReference type="AlphaFoldDB" id="A0AAU8VI95"/>
<proteinExistence type="predicted"/>
<evidence type="ECO:0008006" key="3">
    <source>
        <dbReference type="Google" id="ProtNLM"/>
    </source>
</evidence>
<organism evidence="1 2">
    <name type="scientific">Neisseria lactamica</name>
    <dbReference type="NCBI Taxonomy" id="486"/>
    <lineage>
        <taxon>Bacteria</taxon>
        <taxon>Pseudomonadati</taxon>
        <taxon>Pseudomonadota</taxon>
        <taxon>Betaproteobacteria</taxon>
        <taxon>Neisseriales</taxon>
        <taxon>Neisseriaceae</taxon>
        <taxon>Neisseria</taxon>
    </lineage>
</organism>
<dbReference type="EMBL" id="CP019894">
    <property type="protein sequence ID" value="ARB04766.1"/>
    <property type="molecule type" value="Genomic_DNA"/>
</dbReference>
<sequence>MTDNINPKHYRQHAHECIEFTQHLNFNLGNAFKYIWRHREKNGREDLEKAMWYLKRQRDDAPKFKRLKYRRYDEMYGDLKDCGFDGDMEDALLAVLSAAYYIRDGEDNFAWATACVKYLLKKMPSETEQEE</sequence>
<dbReference type="RefSeq" id="WP_003711986.1">
    <property type="nucleotide sequence ID" value="NZ_CP019894.1"/>
</dbReference>
<evidence type="ECO:0000313" key="2">
    <source>
        <dbReference type="Proteomes" id="UP000191249"/>
    </source>
</evidence>
<name>A0AAU8VI95_NEILA</name>
<evidence type="ECO:0000313" key="1">
    <source>
        <dbReference type="EMBL" id="ARB04766.1"/>
    </source>
</evidence>
<dbReference type="Pfam" id="PF11753">
    <property type="entry name" value="DUF3310"/>
    <property type="match status" value="1"/>
</dbReference>
<protein>
    <recommendedName>
        <fullName evidence="3">Phage associated protein</fullName>
    </recommendedName>
</protein>
<gene>
    <name evidence="1" type="ORF">B2G52_07615</name>
</gene>
<reference evidence="1 2" key="1">
    <citation type="submission" date="2017-03" db="EMBL/GenBank/DDBJ databases">
        <title>N. lactamica Y92-1009 whole genome sequence.</title>
        <authorList>
            <person name="Pandey A.K."/>
            <person name="Read R.C."/>
        </authorList>
    </citation>
    <scope>NUCLEOTIDE SEQUENCE [LARGE SCALE GENOMIC DNA]</scope>
    <source>
        <strain evidence="1 2">Y92-1009</strain>
    </source>
</reference>
<dbReference type="Proteomes" id="UP000191249">
    <property type="component" value="Chromosome"/>
</dbReference>